<name>A0A0H4IXE3_9PROT</name>
<dbReference type="Proteomes" id="UP000066549">
    <property type="component" value="Chromosome"/>
</dbReference>
<dbReference type="InterPro" id="IPR010721">
    <property type="entry name" value="UstE-like"/>
</dbReference>
<dbReference type="Pfam" id="PF06966">
    <property type="entry name" value="DUF1295"/>
    <property type="match status" value="1"/>
</dbReference>
<dbReference type="Gene3D" id="1.20.120.1630">
    <property type="match status" value="1"/>
</dbReference>
<dbReference type="EMBL" id="CP011002">
    <property type="protein sequence ID" value="AKO65229.1"/>
    <property type="molecule type" value="Genomic_DNA"/>
</dbReference>
<feature type="transmembrane region" description="Helical" evidence="1">
    <location>
        <begin position="31"/>
        <end position="51"/>
    </location>
</feature>
<organism evidence="2 3">
    <name type="scientific">Methylophilales bacterium MBRS-H7</name>
    <dbReference type="NCBI Taxonomy" id="1623450"/>
    <lineage>
        <taxon>Bacteria</taxon>
        <taxon>Pseudomonadati</taxon>
        <taxon>Pseudomonadota</taxon>
        <taxon>Betaproteobacteria</taxon>
        <taxon>Nitrosomonadales</taxon>
        <taxon>OM43 clade</taxon>
    </lineage>
</organism>
<sequence>MNVYLDALLFSLLFGLVGWIYSFVKTNVNIVDSMWSLFFIINIACFAQTNSISDNQWMIYVLLVIWAVRLSAYLCIRNANKPEDSRYQDIRRNYSPHFPLKSLFIIFIFQAVLALIISYPLYYIFNPIDEQGWSFLMPLSYLMIAIGILYETIADYQLYKFKKTNASGEVCNSGLWRYSRHPNYFGELLITWGIFVNAIQFGHIFIIISPLLMTYFLFKFSGAGLMEETIINRKPKYKKYIQSTNSILPWLPKES</sequence>
<keyword evidence="1" id="KW-1133">Transmembrane helix</keyword>
<evidence type="ECO:0008006" key="4">
    <source>
        <dbReference type="Google" id="ProtNLM"/>
    </source>
</evidence>
<keyword evidence="3" id="KW-1185">Reference proteome</keyword>
<dbReference type="AlphaFoldDB" id="A0A0H4IXE3"/>
<dbReference type="GO" id="GO:0016020">
    <property type="term" value="C:membrane"/>
    <property type="evidence" value="ECO:0007669"/>
    <property type="project" value="TreeGrafter"/>
</dbReference>
<dbReference type="OrthoDB" id="9779233at2"/>
<keyword evidence="1" id="KW-0472">Membrane</keyword>
<feature type="transmembrane region" description="Helical" evidence="1">
    <location>
        <begin position="6"/>
        <end position="24"/>
    </location>
</feature>
<feature type="transmembrane region" description="Helical" evidence="1">
    <location>
        <begin position="57"/>
        <end position="76"/>
    </location>
</feature>
<feature type="transmembrane region" description="Helical" evidence="1">
    <location>
        <begin position="102"/>
        <end position="125"/>
    </location>
</feature>
<feature type="transmembrane region" description="Helical" evidence="1">
    <location>
        <begin position="131"/>
        <end position="153"/>
    </location>
</feature>
<evidence type="ECO:0000313" key="2">
    <source>
        <dbReference type="EMBL" id="AKO65229.1"/>
    </source>
</evidence>
<feature type="transmembrane region" description="Helical" evidence="1">
    <location>
        <begin position="189"/>
        <end position="218"/>
    </location>
</feature>
<proteinExistence type="predicted"/>
<dbReference type="PATRIC" id="fig|1623450.3.peg.34"/>
<gene>
    <name evidence="2" type="ORF">VI33_00165</name>
</gene>
<dbReference type="PANTHER" id="PTHR32251">
    <property type="entry name" value="3-OXO-5-ALPHA-STEROID 4-DEHYDROGENASE"/>
    <property type="match status" value="1"/>
</dbReference>
<accession>A0A0H4IXE3</accession>
<evidence type="ECO:0000313" key="3">
    <source>
        <dbReference type="Proteomes" id="UP000066549"/>
    </source>
</evidence>
<protein>
    <recommendedName>
        <fullName evidence="4">Steroid 5-alpha reductase C-terminal domain-containing protein</fullName>
    </recommendedName>
</protein>
<keyword evidence="1" id="KW-0812">Transmembrane</keyword>
<evidence type="ECO:0000256" key="1">
    <source>
        <dbReference type="SAM" id="Phobius"/>
    </source>
</evidence>
<dbReference type="PANTHER" id="PTHR32251:SF23">
    <property type="entry name" value="3-OXO-5-ALPHA-STEROID 4-DEHYDROGENASE (DUF1295)"/>
    <property type="match status" value="1"/>
</dbReference>
<reference evidence="2 3" key="1">
    <citation type="submission" date="2015-03" db="EMBL/GenBank/DDBJ databases">
        <title>Comparative analysis of the OM43 clade including a novel species from Red Sea uncovers genomic and metabolic diversity among marine methylotrophs.</title>
        <authorList>
            <person name="Jimenez-Infante F."/>
            <person name="Ngugi D.K."/>
            <person name="Vinu M."/>
            <person name="Alam I."/>
            <person name="Kamau A."/>
            <person name="Blom J."/>
            <person name="Bajic V.B."/>
            <person name="Stingl U."/>
        </authorList>
    </citation>
    <scope>NUCLEOTIDE SEQUENCE [LARGE SCALE GENOMIC DNA]</scope>
    <source>
        <strain evidence="2 3">MBRSH7</strain>
    </source>
</reference>